<dbReference type="SUPFAM" id="SSF51230">
    <property type="entry name" value="Single hybrid motif"/>
    <property type="match status" value="1"/>
</dbReference>
<dbReference type="AlphaFoldDB" id="E6PIG6"/>
<accession>E6PIG6</accession>
<dbReference type="EMBL" id="CABL01000019">
    <property type="protein sequence ID" value="CBH76256.1"/>
    <property type="molecule type" value="Genomic_DNA"/>
</dbReference>
<dbReference type="Pfam" id="PF00364">
    <property type="entry name" value="Biotin_lipoyl"/>
    <property type="match status" value="1"/>
</dbReference>
<name>E6PIG6_9ZZZZ</name>
<feature type="domain" description="Lipoyl-binding" evidence="1">
    <location>
        <begin position="88"/>
        <end position="137"/>
    </location>
</feature>
<evidence type="ECO:0000259" key="1">
    <source>
        <dbReference type="Pfam" id="PF00364"/>
    </source>
</evidence>
<proteinExistence type="predicted"/>
<dbReference type="InterPro" id="IPR011053">
    <property type="entry name" value="Single_hybrid_motif"/>
</dbReference>
<comment type="caution">
    <text evidence="2">The sequence shown here is derived from an EMBL/GenBank/DDBJ whole genome shotgun (WGS) entry which is preliminary data.</text>
</comment>
<protein>
    <recommendedName>
        <fullName evidence="1">Lipoyl-binding domain-containing protein</fullName>
    </recommendedName>
</protein>
<gene>
    <name evidence="2" type="ORF">CARN1_0736</name>
</gene>
<sequence>MTPENPSEDEPSARAQRLAEFFVNTPLLRMRIERDDEEFEFSRSSLAPGRRASEATVTPEPLVERPVDVLRADVVGILRFGRHEPTLGEEVAEERELAAIEALGIRTSVRARSSGRLTAILCQDGAAVDYGRALFEIERG</sequence>
<reference evidence="2" key="1">
    <citation type="submission" date="2009-10" db="EMBL/GenBank/DDBJ databases">
        <title>Diversity of trophic interactions inside an arsenic-rich microbial ecosystem.</title>
        <authorList>
            <person name="Bertin P.N."/>
            <person name="Heinrich-Salmeron A."/>
            <person name="Pelletier E."/>
            <person name="Goulhen-Chollet F."/>
            <person name="Arsene-Ploetze F."/>
            <person name="Gallien S."/>
            <person name="Calteau A."/>
            <person name="Vallenet D."/>
            <person name="Casiot C."/>
            <person name="Chane-Woon-Ming B."/>
            <person name="Giloteaux L."/>
            <person name="Barakat M."/>
            <person name="Bonnefoy V."/>
            <person name="Bruneel O."/>
            <person name="Chandler M."/>
            <person name="Cleiss J."/>
            <person name="Duran R."/>
            <person name="Elbaz-Poulichet F."/>
            <person name="Fonknechten N."/>
            <person name="Lauga B."/>
            <person name="Mornico D."/>
            <person name="Ortet P."/>
            <person name="Schaeffer C."/>
            <person name="Siguier P."/>
            <person name="Alexander Thil Smith A."/>
            <person name="Van Dorsselaer A."/>
            <person name="Weissenbach J."/>
            <person name="Medigue C."/>
            <person name="Le Paslier D."/>
        </authorList>
    </citation>
    <scope>NUCLEOTIDE SEQUENCE</scope>
</reference>
<dbReference type="InterPro" id="IPR000089">
    <property type="entry name" value="Biotin_lipoyl"/>
</dbReference>
<dbReference type="Gene3D" id="2.40.50.100">
    <property type="match status" value="1"/>
</dbReference>
<evidence type="ECO:0000313" key="2">
    <source>
        <dbReference type="EMBL" id="CBH76256.1"/>
    </source>
</evidence>
<organism evidence="2">
    <name type="scientific">mine drainage metagenome</name>
    <dbReference type="NCBI Taxonomy" id="410659"/>
    <lineage>
        <taxon>unclassified sequences</taxon>
        <taxon>metagenomes</taxon>
        <taxon>ecological metagenomes</taxon>
    </lineage>
</organism>